<name>A0A164ZPU3_9CRUS</name>
<dbReference type="Proteomes" id="UP000076858">
    <property type="component" value="Unassembled WGS sequence"/>
</dbReference>
<feature type="signal peptide" evidence="1">
    <location>
        <begin position="1"/>
        <end position="21"/>
    </location>
</feature>
<sequence length="131" mass="14645">MQILLQVIFALIGLTVNVGSARTPTDWANNKPIVSFHCCNHARGQFQTNKQLKDVLARVPRLGSAFTSTCLKELRETKEQLKQTPNLSTRMNVVVENATESFSVATLDVENDQVKTAKFPKKIEIEDSKVD</sequence>
<accession>A0A164ZPU3</accession>
<dbReference type="AlphaFoldDB" id="A0A164ZPU3"/>
<evidence type="ECO:0000256" key="1">
    <source>
        <dbReference type="SAM" id="SignalP"/>
    </source>
</evidence>
<dbReference type="EMBL" id="LRGB01000687">
    <property type="protein sequence ID" value="KZS16598.1"/>
    <property type="molecule type" value="Genomic_DNA"/>
</dbReference>
<protein>
    <submittedName>
        <fullName evidence="2">Uncharacterized protein</fullName>
    </submittedName>
</protein>
<proteinExistence type="predicted"/>
<comment type="caution">
    <text evidence="2">The sequence shown here is derived from an EMBL/GenBank/DDBJ whole genome shotgun (WGS) entry which is preliminary data.</text>
</comment>
<reference evidence="2 3" key="1">
    <citation type="submission" date="2016-03" db="EMBL/GenBank/DDBJ databases">
        <title>EvidentialGene: Evidence-directed Construction of Genes on Genomes.</title>
        <authorList>
            <person name="Gilbert D.G."/>
            <person name="Choi J.-H."/>
            <person name="Mockaitis K."/>
            <person name="Colbourne J."/>
            <person name="Pfrender M."/>
        </authorList>
    </citation>
    <scope>NUCLEOTIDE SEQUENCE [LARGE SCALE GENOMIC DNA]</scope>
    <source>
        <strain evidence="2 3">Xinb3</strain>
        <tissue evidence="2">Complete organism</tissue>
    </source>
</reference>
<dbReference type="OrthoDB" id="10400272at2759"/>
<feature type="chain" id="PRO_5007854931" evidence="1">
    <location>
        <begin position="22"/>
        <end position="131"/>
    </location>
</feature>
<gene>
    <name evidence="2" type="ORF">APZ42_017171</name>
</gene>
<keyword evidence="3" id="KW-1185">Reference proteome</keyword>
<keyword evidence="1" id="KW-0732">Signal</keyword>
<evidence type="ECO:0000313" key="2">
    <source>
        <dbReference type="EMBL" id="KZS16598.1"/>
    </source>
</evidence>
<evidence type="ECO:0000313" key="3">
    <source>
        <dbReference type="Proteomes" id="UP000076858"/>
    </source>
</evidence>
<organism evidence="2 3">
    <name type="scientific">Daphnia magna</name>
    <dbReference type="NCBI Taxonomy" id="35525"/>
    <lineage>
        <taxon>Eukaryota</taxon>
        <taxon>Metazoa</taxon>
        <taxon>Ecdysozoa</taxon>
        <taxon>Arthropoda</taxon>
        <taxon>Crustacea</taxon>
        <taxon>Branchiopoda</taxon>
        <taxon>Diplostraca</taxon>
        <taxon>Cladocera</taxon>
        <taxon>Anomopoda</taxon>
        <taxon>Daphniidae</taxon>
        <taxon>Daphnia</taxon>
    </lineage>
</organism>